<reference evidence="6" key="1">
    <citation type="submission" date="2023-09" db="UniProtKB">
        <authorList>
            <consortium name="Ensembl"/>
        </authorList>
    </citation>
    <scope>IDENTIFICATION</scope>
</reference>
<feature type="chain" id="PRO_5033981200" description="Stabilin-2" evidence="5">
    <location>
        <begin position="28"/>
        <end position="152"/>
    </location>
</feature>
<dbReference type="GO" id="GO:0016020">
    <property type="term" value="C:membrane"/>
    <property type="evidence" value="ECO:0007669"/>
    <property type="project" value="UniProtKB-SubCell"/>
</dbReference>
<evidence type="ECO:0000256" key="4">
    <source>
        <dbReference type="ARBA" id="ARBA00023180"/>
    </source>
</evidence>
<keyword evidence="5" id="KW-0732">Signal</keyword>
<evidence type="ECO:0000256" key="3">
    <source>
        <dbReference type="ARBA" id="ARBA00023157"/>
    </source>
</evidence>
<organism evidence="6">
    <name type="scientific">Castor canadensis</name>
    <name type="common">American beaver</name>
    <dbReference type="NCBI Taxonomy" id="51338"/>
    <lineage>
        <taxon>Eukaryota</taxon>
        <taxon>Metazoa</taxon>
        <taxon>Chordata</taxon>
        <taxon>Craniata</taxon>
        <taxon>Vertebrata</taxon>
        <taxon>Euteleostomi</taxon>
        <taxon>Mammalia</taxon>
        <taxon>Eutheria</taxon>
        <taxon>Euarchontoglires</taxon>
        <taxon>Glires</taxon>
        <taxon>Rodentia</taxon>
        <taxon>Castorimorpha</taxon>
        <taxon>Castoridae</taxon>
        <taxon>Castor</taxon>
    </lineage>
</organism>
<evidence type="ECO:0000256" key="1">
    <source>
        <dbReference type="ARBA" id="ARBA00004370"/>
    </source>
</evidence>
<evidence type="ECO:0008006" key="7">
    <source>
        <dbReference type="Google" id="ProtNLM"/>
    </source>
</evidence>
<name>A0A8C0W8X3_CASCN</name>
<sequence length="152" mass="16774">PKRSKYFLNMLGHVTLLFLGLVTLNSSSTESTGQGKRCDKESLLTIRTDCQSCAFNFGVNCPNGYTKITTGSVGARDCRYTYQVRAYSVSLPGCRHICKKDYLQPQCCPGHWGPDCMGHFGAADMCPSFFLRKHISDLRSDLGSEAQGHPLP</sequence>
<feature type="signal peptide" evidence="5">
    <location>
        <begin position="1"/>
        <end position="27"/>
    </location>
</feature>
<dbReference type="GO" id="GO:0030169">
    <property type="term" value="F:low-density lipoprotein particle binding"/>
    <property type="evidence" value="ECO:0007669"/>
    <property type="project" value="TreeGrafter"/>
</dbReference>
<dbReference type="PANTHER" id="PTHR24038:SF0">
    <property type="entry name" value="STABILIN-2"/>
    <property type="match status" value="1"/>
</dbReference>
<proteinExistence type="predicted"/>
<evidence type="ECO:0000256" key="2">
    <source>
        <dbReference type="ARBA" id="ARBA00023136"/>
    </source>
</evidence>
<keyword evidence="4" id="KW-0325">Glycoprotein</keyword>
<keyword evidence="2" id="KW-0472">Membrane</keyword>
<protein>
    <recommendedName>
        <fullName evidence="7">Stabilin-2</fullName>
    </recommendedName>
</protein>
<dbReference type="PANTHER" id="PTHR24038">
    <property type="entry name" value="STABILIN"/>
    <property type="match status" value="1"/>
</dbReference>
<evidence type="ECO:0000256" key="5">
    <source>
        <dbReference type="SAM" id="SignalP"/>
    </source>
</evidence>
<dbReference type="AlphaFoldDB" id="A0A8C0W8X3"/>
<evidence type="ECO:0000313" key="6">
    <source>
        <dbReference type="Ensembl" id="ENSCCNP00000005445.1"/>
    </source>
</evidence>
<keyword evidence="3" id="KW-1015">Disulfide bond</keyword>
<comment type="subcellular location">
    <subcellularLocation>
        <location evidence="1">Membrane</location>
    </subcellularLocation>
</comment>
<accession>A0A8C0W8X3</accession>
<dbReference type="Ensembl" id="ENSCCNT00000007169.1">
    <property type="protein sequence ID" value="ENSCCNP00000005445.1"/>
    <property type="gene ID" value="ENSCCNG00000005793.1"/>
</dbReference>
<dbReference type="GO" id="GO:0005041">
    <property type="term" value="F:low-density lipoprotein particle receptor activity"/>
    <property type="evidence" value="ECO:0007669"/>
    <property type="project" value="TreeGrafter"/>
</dbReference>